<reference evidence="2 3" key="1">
    <citation type="journal article" date="2016" name="Mol. Biol. Evol.">
        <title>Comparative Genomics of Early-Diverging Mushroom-Forming Fungi Provides Insights into the Origins of Lignocellulose Decay Capabilities.</title>
        <authorList>
            <person name="Nagy L.G."/>
            <person name="Riley R."/>
            <person name="Tritt A."/>
            <person name="Adam C."/>
            <person name="Daum C."/>
            <person name="Floudas D."/>
            <person name="Sun H."/>
            <person name="Yadav J.S."/>
            <person name="Pangilinan J."/>
            <person name="Larsson K.H."/>
            <person name="Matsuura K."/>
            <person name="Barry K."/>
            <person name="Labutti K."/>
            <person name="Kuo R."/>
            <person name="Ohm R.A."/>
            <person name="Bhattacharya S.S."/>
            <person name="Shirouzu T."/>
            <person name="Yoshinaga Y."/>
            <person name="Martin F.M."/>
            <person name="Grigoriev I.V."/>
            <person name="Hibbett D.S."/>
        </authorList>
    </citation>
    <scope>NUCLEOTIDE SEQUENCE [LARGE SCALE GENOMIC DNA]</scope>
    <source>
        <strain evidence="2 3">HHB9708</strain>
    </source>
</reference>
<protein>
    <submittedName>
        <fullName evidence="2">Uncharacterized protein</fullName>
    </submittedName>
</protein>
<dbReference type="OrthoDB" id="3015499at2759"/>
<name>A0A164RZK1_9AGAM</name>
<dbReference type="Proteomes" id="UP000076722">
    <property type="component" value="Unassembled WGS sequence"/>
</dbReference>
<dbReference type="AlphaFoldDB" id="A0A164RZK1"/>
<feature type="compositionally biased region" description="Low complexity" evidence="1">
    <location>
        <begin position="18"/>
        <end position="42"/>
    </location>
</feature>
<evidence type="ECO:0000313" key="2">
    <source>
        <dbReference type="EMBL" id="KZS91023.1"/>
    </source>
</evidence>
<sequence length="339" mass="37331">MTDWRAAAEGPSSPIEQSGSVSPPRSSSPSPLSTSNTFSTTSSEHEGDDGASATSFATATKRPRTDSVGLVQFTDHQARRLKLSTDDMNSVSRAIKWSLEEKQMFIIANTVSLQSQLQVITKKLDDTVNAKAGFTIPKTLEDKIDVWVWKIILLPTLPAYQGVAGPTPRLIDMIKTHKWGFNPKPEDSKAHWKIVTKKVQDQFTQARYAIKQQIMNSFGAPASAEDPTIVGNLGIGDLCTNLARVNPEAQIVPDAALLARVAFLRSEILKNKERDAWVVIDGELEKIREAFGKNEEKMSKMFKRLLKEDRNTYGECDVTAIQKAAEGQRATLNTTEAAA</sequence>
<feature type="region of interest" description="Disordered" evidence="1">
    <location>
        <begin position="1"/>
        <end position="63"/>
    </location>
</feature>
<gene>
    <name evidence="2" type="ORF">SISNIDRAFT_487716</name>
</gene>
<accession>A0A164RZK1</accession>
<organism evidence="2 3">
    <name type="scientific">Sistotremastrum niveocremeum HHB9708</name>
    <dbReference type="NCBI Taxonomy" id="1314777"/>
    <lineage>
        <taxon>Eukaryota</taxon>
        <taxon>Fungi</taxon>
        <taxon>Dikarya</taxon>
        <taxon>Basidiomycota</taxon>
        <taxon>Agaricomycotina</taxon>
        <taxon>Agaricomycetes</taxon>
        <taxon>Sistotremastrales</taxon>
        <taxon>Sistotremastraceae</taxon>
        <taxon>Sertulicium</taxon>
        <taxon>Sertulicium niveocremeum</taxon>
    </lineage>
</organism>
<dbReference type="EMBL" id="KV419417">
    <property type="protein sequence ID" value="KZS91023.1"/>
    <property type="molecule type" value="Genomic_DNA"/>
</dbReference>
<evidence type="ECO:0000256" key="1">
    <source>
        <dbReference type="SAM" id="MobiDB-lite"/>
    </source>
</evidence>
<keyword evidence="3" id="KW-1185">Reference proteome</keyword>
<proteinExistence type="predicted"/>
<evidence type="ECO:0000313" key="3">
    <source>
        <dbReference type="Proteomes" id="UP000076722"/>
    </source>
</evidence>